<dbReference type="GO" id="GO:0005829">
    <property type="term" value="C:cytosol"/>
    <property type="evidence" value="ECO:0007669"/>
    <property type="project" value="TreeGrafter"/>
</dbReference>
<dbReference type="InterPro" id="IPR020449">
    <property type="entry name" value="Tscrpt_reg_AraC-type_HTH"/>
</dbReference>
<dbReference type="PANTHER" id="PTHR47894">
    <property type="entry name" value="HTH-TYPE TRANSCRIPTIONAL REGULATOR GADX"/>
    <property type="match status" value="1"/>
</dbReference>
<dbReference type="RefSeq" id="WP_167188926.1">
    <property type="nucleotide sequence ID" value="NZ_JAAONZ010000013.1"/>
</dbReference>
<gene>
    <name evidence="5" type="ORF">G8770_15825</name>
</gene>
<dbReference type="InterPro" id="IPR032687">
    <property type="entry name" value="AraC-type_N"/>
</dbReference>
<accession>A0A9E5T187</accession>
<dbReference type="PRINTS" id="PR00032">
    <property type="entry name" value="HTHARAC"/>
</dbReference>
<keyword evidence="1" id="KW-0805">Transcription regulation</keyword>
<dbReference type="Pfam" id="PF12833">
    <property type="entry name" value="HTH_18"/>
    <property type="match status" value="1"/>
</dbReference>
<evidence type="ECO:0000256" key="3">
    <source>
        <dbReference type="ARBA" id="ARBA00023163"/>
    </source>
</evidence>
<evidence type="ECO:0000313" key="6">
    <source>
        <dbReference type="Proteomes" id="UP000787472"/>
    </source>
</evidence>
<protein>
    <submittedName>
        <fullName evidence="5">AraC family transcriptional regulator</fullName>
    </submittedName>
</protein>
<dbReference type="GO" id="GO:0003700">
    <property type="term" value="F:DNA-binding transcription factor activity"/>
    <property type="evidence" value="ECO:0007669"/>
    <property type="project" value="InterPro"/>
</dbReference>
<dbReference type="GO" id="GO:0000976">
    <property type="term" value="F:transcription cis-regulatory region binding"/>
    <property type="evidence" value="ECO:0007669"/>
    <property type="project" value="TreeGrafter"/>
</dbReference>
<organism evidence="5 6">
    <name type="scientific">Pseudomaricurvus hydrocarbonicus</name>
    <dbReference type="NCBI Taxonomy" id="1470433"/>
    <lineage>
        <taxon>Bacteria</taxon>
        <taxon>Pseudomonadati</taxon>
        <taxon>Pseudomonadota</taxon>
        <taxon>Gammaproteobacteria</taxon>
        <taxon>Cellvibrionales</taxon>
        <taxon>Cellvibrionaceae</taxon>
        <taxon>Pseudomaricurvus</taxon>
    </lineage>
</organism>
<dbReference type="SMART" id="SM00342">
    <property type="entry name" value="HTH_ARAC"/>
    <property type="match status" value="1"/>
</dbReference>
<dbReference type="PROSITE" id="PS01124">
    <property type="entry name" value="HTH_ARAC_FAMILY_2"/>
    <property type="match status" value="1"/>
</dbReference>
<dbReference type="SUPFAM" id="SSF46689">
    <property type="entry name" value="Homeodomain-like"/>
    <property type="match status" value="1"/>
</dbReference>
<dbReference type="AlphaFoldDB" id="A0A9E5T187"/>
<dbReference type="Pfam" id="PF12625">
    <property type="entry name" value="Arabinose_bd"/>
    <property type="match status" value="1"/>
</dbReference>
<dbReference type="Proteomes" id="UP000787472">
    <property type="component" value="Unassembled WGS sequence"/>
</dbReference>
<keyword evidence="2" id="KW-0238">DNA-binding</keyword>
<evidence type="ECO:0000256" key="2">
    <source>
        <dbReference type="ARBA" id="ARBA00023125"/>
    </source>
</evidence>
<sequence>MRLKQKIRGKEIVSDMQEISVSSYFLRAVVKMAPDKGVDVANLLRRAHIPAKLFNENNARVTADQYAALQTIAMREMNDETLGYCQDALKVGTWSAVCHWVIHVRTLSQALKRFCLFYSLLERGMKTELATSDETLTIHFRPWRANEVLEPYAYELFMFGLHRLACWLVEDNLPIQQVRLNYPEPEHSKEYRVMFPGAECVFEPCDNVLGETDSIMSSCTLTFSRRIMELPIKQTSESLSQFLRQPLLNVMLNDYNQQSWVARTRTVLRQRLTSIPTLLEVAEELGVHPKKLRRKLEAEGIGYGDLKSQLRRDIAIRCLINSRDSIEQIAYLTGFSETCTFTRAFKRWTGVTPHTYRKRAIGSKQKYP</sequence>
<dbReference type="PANTHER" id="PTHR47894:SF1">
    <property type="entry name" value="HTH-TYPE TRANSCRIPTIONAL REGULATOR VQSM"/>
    <property type="match status" value="1"/>
</dbReference>
<reference evidence="5" key="1">
    <citation type="submission" date="2020-03" db="EMBL/GenBank/DDBJ databases">
        <authorList>
            <person name="Guo F."/>
        </authorList>
    </citation>
    <scope>NUCLEOTIDE SEQUENCE</scope>
    <source>
        <strain evidence="5">JCM 30134</strain>
    </source>
</reference>
<evidence type="ECO:0000259" key="4">
    <source>
        <dbReference type="PROSITE" id="PS01124"/>
    </source>
</evidence>
<dbReference type="InterPro" id="IPR009057">
    <property type="entry name" value="Homeodomain-like_sf"/>
</dbReference>
<proteinExistence type="predicted"/>
<name>A0A9E5T187_9GAMM</name>
<dbReference type="Gene3D" id="1.10.10.60">
    <property type="entry name" value="Homeodomain-like"/>
    <property type="match status" value="1"/>
</dbReference>
<feature type="domain" description="HTH araC/xylS-type" evidence="4">
    <location>
        <begin position="262"/>
        <end position="359"/>
    </location>
</feature>
<keyword evidence="6" id="KW-1185">Reference proteome</keyword>
<evidence type="ECO:0000313" key="5">
    <source>
        <dbReference type="EMBL" id="NHO67020.1"/>
    </source>
</evidence>
<evidence type="ECO:0000256" key="1">
    <source>
        <dbReference type="ARBA" id="ARBA00023015"/>
    </source>
</evidence>
<comment type="caution">
    <text evidence="5">The sequence shown here is derived from an EMBL/GenBank/DDBJ whole genome shotgun (WGS) entry which is preliminary data.</text>
</comment>
<dbReference type="EMBL" id="JAAONZ010000013">
    <property type="protein sequence ID" value="NHO67020.1"/>
    <property type="molecule type" value="Genomic_DNA"/>
</dbReference>
<dbReference type="InterPro" id="IPR018060">
    <property type="entry name" value="HTH_AraC"/>
</dbReference>
<keyword evidence="3" id="KW-0804">Transcription</keyword>